<dbReference type="FunCoup" id="A0A200R234">
    <property type="interactions" value="1611"/>
</dbReference>
<feature type="compositionally biased region" description="Polar residues" evidence="1">
    <location>
        <begin position="395"/>
        <end position="414"/>
    </location>
</feature>
<accession>A0A200R234</accession>
<evidence type="ECO:0000313" key="3">
    <source>
        <dbReference type="EMBL" id="OVA16782.1"/>
    </source>
</evidence>
<dbReference type="SMART" id="SM01406">
    <property type="entry name" value="PAPA-1"/>
    <property type="match status" value="1"/>
</dbReference>
<dbReference type="GO" id="GO:0031011">
    <property type="term" value="C:Ino80 complex"/>
    <property type="evidence" value="ECO:0007669"/>
    <property type="project" value="InterPro"/>
</dbReference>
<dbReference type="Pfam" id="PF04795">
    <property type="entry name" value="PAPA-1"/>
    <property type="match status" value="1"/>
</dbReference>
<feature type="region of interest" description="Disordered" evidence="1">
    <location>
        <begin position="1"/>
        <end position="50"/>
    </location>
</feature>
<keyword evidence="4" id="KW-1185">Reference proteome</keyword>
<evidence type="ECO:0000256" key="1">
    <source>
        <dbReference type="SAM" id="MobiDB-lite"/>
    </source>
</evidence>
<dbReference type="Proteomes" id="UP000195402">
    <property type="component" value="Unassembled WGS sequence"/>
</dbReference>
<feature type="domain" description="INO80 complex subunit B-like conserved region" evidence="2">
    <location>
        <begin position="440"/>
        <end position="525"/>
    </location>
</feature>
<evidence type="ECO:0000313" key="4">
    <source>
        <dbReference type="Proteomes" id="UP000195402"/>
    </source>
</evidence>
<dbReference type="OrthoDB" id="2021186at2759"/>
<feature type="compositionally biased region" description="Polar residues" evidence="1">
    <location>
        <begin position="30"/>
        <end position="42"/>
    </location>
</feature>
<name>A0A200R234_MACCD</name>
<dbReference type="PANTHER" id="PTHR21561">
    <property type="entry name" value="INO80 COMPLEX SUBUNIT B"/>
    <property type="match status" value="1"/>
</dbReference>
<feature type="compositionally biased region" description="Basic and acidic residues" evidence="1">
    <location>
        <begin position="434"/>
        <end position="469"/>
    </location>
</feature>
<dbReference type="OMA" id="GRMSEAN"/>
<reference evidence="3 4" key="1">
    <citation type="journal article" date="2017" name="Mol. Plant">
        <title>The Genome of Medicinal Plant Macleaya cordata Provides New Insights into Benzylisoquinoline Alkaloids Metabolism.</title>
        <authorList>
            <person name="Liu X."/>
            <person name="Liu Y."/>
            <person name="Huang P."/>
            <person name="Ma Y."/>
            <person name="Qing Z."/>
            <person name="Tang Q."/>
            <person name="Cao H."/>
            <person name="Cheng P."/>
            <person name="Zheng Y."/>
            <person name="Yuan Z."/>
            <person name="Zhou Y."/>
            <person name="Liu J."/>
            <person name="Tang Z."/>
            <person name="Zhuo Y."/>
            <person name="Zhang Y."/>
            <person name="Yu L."/>
            <person name="Huang J."/>
            <person name="Yang P."/>
            <person name="Peng Q."/>
            <person name="Zhang J."/>
            <person name="Jiang W."/>
            <person name="Zhang Z."/>
            <person name="Lin K."/>
            <person name="Ro D.K."/>
            <person name="Chen X."/>
            <person name="Xiong X."/>
            <person name="Shang Y."/>
            <person name="Huang S."/>
            <person name="Zeng J."/>
        </authorList>
    </citation>
    <scope>NUCLEOTIDE SEQUENCE [LARGE SCALE GENOMIC DNA]</scope>
    <source>
        <strain evidence="4">cv. BLH2017</strain>
        <tissue evidence="3">Root</tissue>
    </source>
</reference>
<gene>
    <name evidence="3" type="ORF">BVC80_1543g237</name>
</gene>
<dbReference type="PANTHER" id="PTHR21561:SF25">
    <property type="entry name" value="OS03G0811500 PROTEIN"/>
    <property type="match status" value="1"/>
</dbReference>
<feature type="region of interest" description="Disordered" evidence="1">
    <location>
        <begin position="332"/>
        <end position="494"/>
    </location>
</feature>
<sequence length="584" mass="64727">MEGFEGSAFNSVGSTVRKKRSNMPRRPRSDQNTGYDSSTWCSDQKKDSSTWCALSVSSVNIVEGEANFKRSSKDDGNGASREFGGLAGNSGLMGSIEQGGSGSDFKRCSEGALAPANWKSTSNVKEKHEQDGHMGSRRESESWSSWHSRVNSDTLGNENKLRKVKLKVGGVTHTIHAKSTSDGASGGRSSSMKSSQTMDASRPRKKLILQDTSDDDHSPSDKISGSRGVHWKDFSGGGSRTKTHEDSVSEKQTDKSEPVRKSKRVPKRPLLDEAFDDGNEDEEIRYLERLRTSKVLPDYARESDDDGEEGSKKQRRISRVLKCRAVDDEYDEDVEYGLSKLGKDSNKNSRSETVSEETDYVDEEEPASDGELEAKRKNQKKESVESLMEGKKEVSLTTRQRALQSGKEISTGSGASLIEFPNGLPPTPPRKQKEKLSEVEQQLKKAEAAQRRRMQAEKAARESEAEAIRKILGQDSSRKKREDKMKKRRDELAQERASNALALSSNTVRWVIGPTGTTVIFPKDIGLPNIFDSRPCSYPPPRAKCAGPSCTNTYKYRDSKSNLPLCSLQCYRAIHEQMPPVSTC</sequence>
<dbReference type="InterPro" id="IPR006880">
    <property type="entry name" value="INO80B_C"/>
</dbReference>
<feature type="compositionally biased region" description="Basic and acidic residues" evidence="1">
    <location>
        <begin position="372"/>
        <end position="394"/>
    </location>
</feature>
<dbReference type="InterPro" id="IPR007529">
    <property type="entry name" value="Znf_HIT"/>
</dbReference>
<feature type="compositionally biased region" description="Basic and acidic residues" evidence="1">
    <location>
        <begin position="66"/>
        <end position="76"/>
    </location>
</feature>
<proteinExistence type="predicted"/>
<dbReference type="GO" id="GO:0006338">
    <property type="term" value="P:chromatin remodeling"/>
    <property type="evidence" value="ECO:0007669"/>
    <property type="project" value="InterPro"/>
</dbReference>
<feature type="compositionally biased region" description="Basic and acidic residues" evidence="1">
    <location>
        <begin position="242"/>
        <end position="260"/>
    </location>
</feature>
<feature type="compositionally biased region" description="Basic and acidic residues" evidence="1">
    <location>
        <begin position="476"/>
        <end position="494"/>
    </location>
</feature>
<dbReference type="CDD" id="cd23021">
    <property type="entry name" value="zf-HIT_IN80B"/>
    <property type="match status" value="1"/>
</dbReference>
<feature type="compositionally biased region" description="Basic and acidic residues" evidence="1">
    <location>
        <begin position="341"/>
        <end position="350"/>
    </location>
</feature>
<protein>
    <submittedName>
        <fullName evidence="3">INO80 complex subunit B-like conserved region</fullName>
    </submittedName>
</protein>
<feature type="compositionally biased region" description="Basic and acidic residues" evidence="1">
    <location>
        <begin position="124"/>
        <end position="141"/>
    </location>
</feature>
<dbReference type="InParanoid" id="A0A200R234"/>
<dbReference type="Pfam" id="PF04438">
    <property type="entry name" value="zf-HIT"/>
    <property type="match status" value="1"/>
</dbReference>
<dbReference type="EMBL" id="MVGT01000481">
    <property type="protein sequence ID" value="OVA16782.1"/>
    <property type="molecule type" value="Genomic_DNA"/>
</dbReference>
<feature type="compositionally biased region" description="Acidic residues" evidence="1">
    <location>
        <begin position="273"/>
        <end position="283"/>
    </location>
</feature>
<evidence type="ECO:0000259" key="2">
    <source>
        <dbReference type="SMART" id="SM01406"/>
    </source>
</evidence>
<feature type="region of interest" description="Disordered" evidence="1">
    <location>
        <begin position="63"/>
        <end position="318"/>
    </location>
</feature>
<organism evidence="3 4">
    <name type="scientific">Macleaya cordata</name>
    <name type="common">Five-seeded plume-poppy</name>
    <name type="synonym">Bocconia cordata</name>
    <dbReference type="NCBI Taxonomy" id="56857"/>
    <lineage>
        <taxon>Eukaryota</taxon>
        <taxon>Viridiplantae</taxon>
        <taxon>Streptophyta</taxon>
        <taxon>Embryophyta</taxon>
        <taxon>Tracheophyta</taxon>
        <taxon>Spermatophyta</taxon>
        <taxon>Magnoliopsida</taxon>
        <taxon>Ranunculales</taxon>
        <taxon>Papaveraceae</taxon>
        <taxon>Papaveroideae</taxon>
        <taxon>Macleaya</taxon>
    </lineage>
</organism>
<dbReference type="AlphaFoldDB" id="A0A200R234"/>
<dbReference type="InterPro" id="IPR029523">
    <property type="entry name" value="INO80B/Ies2"/>
</dbReference>
<dbReference type="STRING" id="56857.A0A200R234"/>
<comment type="caution">
    <text evidence="3">The sequence shown here is derived from an EMBL/GenBank/DDBJ whole genome shotgun (WGS) entry which is preliminary data.</text>
</comment>
<feature type="compositionally biased region" description="Basic residues" evidence="1">
    <location>
        <begin position="16"/>
        <end position="26"/>
    </location>
</feature>
<feature type="compositionally biased region" description="Acidic residues" evidence="1">
    <location>
        <begin position="354"/>
        <end position="371"/>
    </location>
</feature>